<gene>
    <name evidence="1" type="ORF">SCARUB_00242</name>
</gene>
<evidence type="ECO:0000313" key="2">
    <source>
        <dbReference type="Proteomes" id="UP000094056"/>
    </source>
</evidence>
<comment type="caution">
    <text evidence="1">The sequence shown here is derived from an EMBL/GenBank/DDBJ whole genome shotgun (WGS) entry which is preliminary data.</text>
</comment>
<proteinExistence type="predicted"/>
<sequence length="76" mass="8903">MAIKRVTYSSPIEVYDAIVRSLAAYEAKYHMTSADFFSQYKEGKLDDSKDFVEWAGDYRHYIDLKQELEQKLKATV</sequence>
<organism evidence="1 2">
    <name type="scientific">Candidatus Scalindua rubra</name>
    <dbReference type="NCBI Taxonomy" id="1872076"/>
    <lineage>
        <taxon>Bacteria</taxon>
        <taxon>Pseudomonadati</taxon>
        <taxon>Planctomycetota</taxon>
        <taxon>Candidatus Brocadiia</taxon>
        <taxon>Candidatus Brocadiales</taxon>
        <taxon>Candidatus Scalinduaceae</taxon>
        <taxon>Candidatus Scalindua</taxon>
    </lineage>
</organism>
<dbReference type="AlphaFoldDB" id="A0A1E3XGC7"/>
<accession>A0A1E3XGC7</accession>
<dbReference type="EMBL" id="MAYW01000003">
    <property type="protein sequence ID" value="ODS34662.1"/>
    <property type="molecule type" value="Genomic_DNA"/>
</dbReference>
<protein>
    <submittedName>
        <fullName evidence="1">Putative orf</fullName>
    </submittedName>
</protein>
<dbReference type="Proteomes" id="UP000094056">
    <property type="component" value="Unassembled WGS sequence"/>
</dbReference>
<reference evidence="1 2" key="1">
    <citation type="submission" date="2016-07" db="EMBL/GenBank/DDBJ databases">
        <title>Draft genome of Scalindua rubra, obtained from a brine-seawater interface in the Red Sea, sheds light on salt adaptation in anammox bacteria.</title>
        <authorList>
            <person name="Speth D.R."/>
            <person name="Lagkouvardos I."/>
            <person name="Wang Y."/>
            <person name="Qian P.-Y."/>
            <person name="Dutilh B.E."/>
            <person name="Jetten M.S."/>
        </authorList>
    </citation>
    <scope>NUCLEOTIDE SEQUENCE [LARGE SCALE GENOMIC DNA]</scope>
    <source>
        <strain evidence="1">BSI-1</strain>
    </source>
</reference>
<name>A0A1E3XGC7_9BACT</name>
<evidence type="ECO:0000313" key="1">
    <source>
        <dbReference type="EMBL" id="ODS34662.1"/>
    </source>
</evidence>